<name>A0A182RLE7_ANOFN</name>
<dbReference type="GO" id="GO:0001680">
    <property type="term" value="P:tRNA 3'-terminal CCA addition"/>
    <property type="evidence" value="ECO:0007669"/>
    <property type="project" value="TreeGrafter"/>
</dbReference>
<dbReference type="GO" id="GO:0005739">
    <property type="term" value="C:mitochondrion"/>
    <property type="evidence" value="ECO:0007669"/>
    <property type="project" value="TreeGrafter"/>
</dbReference>
<dbReference type="Pfam" id="PF01743">
    <property type="entry name" value="PolyA_pol"/>
    <property type="match status" value="1"/>
</dbReference>
<evidence type="ECO:0000256" key="3">
    <source>
        <dbReference type="ARBA" id="ARBA00022679"/>
    </source>
</evidence>
<dbReference type="SUPFAM" id="SSF81891">
    <property type="entry name" value="Poly A polymerase C-terminal region-like"/>
    <property type="match status" value="1"/>
</dbReference>
<keyword evidence="6" id="KW-0479">Metal-binding</keyword>
<evidence type="ECO:0008006" key="13">
    <source>
        <dbReference type="Google" id="ProtNLM"/>
    </source>
</evidence>
<dbReference type="VEuPathDB" id="VectorBase:AFUN007065"/>
<evidence type="ECO:0000256" key="1">
    <source>
        <dbReference type="ARBA" id="ARBA00001946"/>
    </source>
</evidence>
<evidence type="ECO:0000259" key="11">
    <source>
        <dbReference type="Pfam" id="PF12627"/>
    </source>
</evidence>
<evidence type="ECO:0000256" key="9">
    <source>
        <dbReference type="RuleBase" id="RU003953"/>
    </source>
</evidence>
<reference evidence="12" key="1">
    <citation type="submission" date="2020-05" db="UniProtKB">
        <authorList>
            <consortium name="EnsemblMetazoa"/>
        </authorList>
    </citation>
    <scope>IDENTIFICATION</scope>
    <source>
        <strain evidence="12">FUMOZ</strain>
    </source>
</reference>
<keyword evidence="3 9" id="KW-0808">Transferase</keyword>
<feature type="domain" description="tRNA nucleotidyltransferase/poly(A) polymerase RNA and SrmB- binding" evidence="11">
    <location>
        <begin position="241"/>
        <end position="292"/>
    </location>
</feature>
<dbReference type="InterPro" id="IPR032828">
    <property type="entry name" value="PolyA_RNA-bd"/>
</dbReference>
<keyword evidence="9" id="KW-0694">RNA-binding</keyword>
<keyword evidence="7" id="KW-0547">Nucleotide-binding</keyword>
<comment type="similarity">
    <text evidence="2 9">Belongs to the tRNA nucleotidyltransferase/poly(A) polymerase family.</text>
</comment>
<dbReference type="SUPFAM" id="SSF81301">
    <property type="entry name" value="Nucleotidyltransferase"/>
    <property type="match status" value="1"/>
</dbReference>
<dbReference type="CDD" id="cd05398">
    <property type="entry name" value="NT_ClassII-CCAase"/>
    <property type="match status" value="1"/>
</dbReference>
<dbReference type="GO" id="GO:1990180">
    <property type="term" value="P:mitochondrial tRNA 3'-end processing"/>
    <property type="evidence" value="ECO:0007669"/>
    <property type="project" value="TreeGrafter"/>
</dbReference>
<protein>
    <recommendedName>
        <fullName evidence="13">CCA tRNA nucleotidyltransferase 1, mitochondrial</fullName>
    </recommendedName>
</protein>
<dbReference type="Gene3D" id="3.30.460.10">
    <property type="entry name" value="Beta Polymerase, domain 2"/>
    <property type="match status" value="1"/>
</dbReference>
<evidence type="ECO:0000313" key="12">
    <source>
        <dbReference type="EnsemblMetazoa" id="AFUN007065-PA"/>
    </source>
</evidence>
<dbReference type="InterPro" id="IPR050264">
    <property type="entry name" value="Bact_CCA-adding_enz_type3_sf"/>
</dbReference>
<dbReference type="PANTHER" id="PTHR46173">
    <property type="entry name" value="CCA TRNA NUCLEOTIDYLTRANSFERASE 1, MITOCHONDRIAL"/>
    <property type="match status" value="1"/>
</dbReference>
<evidence type="ECO:0000256" key="8">
    <source>
        <dbReference type="ARBA" id="ARBA00022842"/>
    </source>
</evidence>
<organism evidence="12">
    <name type="scientific">Anopheles funestus</name>
    <name type="common">African malaria mosquito</name>
    <dbReference type="NCBI Taxonomy" id="62324"/>
    <lineage>
        <taxon>Eukaryota</taxon>
        <taxon>Metazoa</taxon>
        <taxon>Ecdysozoa</taxon>
        <taxon>Arthropoda</taxon>
        <taxon>Hexapoda</taxon>
        <taxon>Insecta</taxon>
        <taxon>Pterygota</taxon>
        <taxon>Neoptera</taxon>
        <taxon>Endopterygota</taxon>
        <taxon>Diptera</taxon>
        <taxon>Nematocera</taxon>
        <taxon>Culicoidea</taxon>
        <taxon>Culicidae</taxon>
        <taxon>Anophelinae</taxon>
        <taxon>Anopheles</taxon>
    </lineage>
</organism>
<dbReference type="Gene3D" id="1.10.3090.10">
    <property type="entry name" value="cca-adding enzyme, domain 2"/>
    <property type="match status" value="1"/>
</dbReference>
<evidence type="ECO:0000256" key="2">
    <source>
        <dbReference type="ARBA" id="ARBA00007265"/>
    </source>
</evidence>
<sequence>MVAIRQSKTILNRIFCINGIKCRYSTANAEKFKEFIEQRRMEAHAIARPNPVVKKIDTPEFHSIFTQELNDLIALFNRYNFEIRVAGGAVRDILMNMNPKDVDIATTATPTEMKEMFVKENIRMVNMNGEKHGTITPRINDRENFEITTLRIDAVTDGRHAEVIHTTDWLLDANRRDLTINSMFLGFDGTLYDYFYGYEDLQKRRVAFVGDPDMRIKEDYLRILRYFRFYGRIAEESNRHDEETLRIITKNASGLAKISGERIWQEWKKTLSGNFGIELTEAMINCQLASYMGLPESPNVEEFVRVSKKVRAFDPKLQPITVLSALLNTPEDAVNLNLRLKFTVYERELCYFLTQNREETATIEELLPFQQLCLQTISSVKLKKEYVLELLKYHGKRELYQQLLDWPIPQFPVKGNVLIANGAPKGPKLGFVMDKLKLIWSNNQYNMSQEELLQHLPAVLEEVKGKKK</sequence>
<dbReference type="Pfam" id="PF12627">
    <property type="entry name" value="PolyA_pol_RNAbd"/>
    <property type="match status" value="1"/>
</dbReference>
<dbReference type="GO" id="GO:0046872">
    <property type="term" value="F:metal ion binding"/>
    <property type="evidence" value="ECO:0007669"/>
    <property type="project" value="UniProtKB-KW"/>
</dbReference>
<dbReference type="VEuPathDB" id="VectorBase:AFUN2_014592"/>
<evidence type="ECO:0000256" key="6">
    <source>
        <dbReference type="ARBA" id="ARBA00022723"/>
    </source>
</evidence>
<comment type="cofactor">
    <cofactor evidence="1">
        <name>Mg(2+)</name>
        <dbReference type="ChEBI" id="CHEBI:18420"/>
    </cofactor>
</comment>
<dbReference type="STRING" id="62324.A0A182RLE7"/>
<dbReference type="GO" id="GO:0000049">
    <property type="term" value="F:tRNA binding"/>
    <property type="evidence" value="ECO:0007669"/>
    <property type="project" value="TreeGrafter"/>
</dbReference>
<dbReference type="EnsemblMetazoa" id="AFUN007065-RA">
    <property type="protein sequence ID" value="AFUN007065-PA"/>
    <property type="gene ID" value="AFUN007065"/>
</dbReference>
<accession>A0A182RLE7</accession>
<evidence type="ECO:0000256" key="5">
    <source>
        <dbReference type="ARBA" id="ARBA00022695"/>
    </source>
</evidence>
<dbReference type="InterPro" id="IPR043519">
    <property type="entry name" value="NT_sf"/>
</dbReference>
<dbReference type="GO" id="GO:0000166">
    <property type="term" value="F:nucleotide binding"/>
    <property type="evidence" value="ECO:0007669"/>
    <property type="project" value="UniProtKB-KW"/>
</dbReference>
<evidence type="ECO:0000259" key="10">
    <source>
        <dbReference type="Pfam" id="PF01743"/>
    </source>
</evidence>
<dbReference type="PANTHER" id="PTHR46173:SF1">
    <property type="entry name" value="CCA TRNA NUCLEOTIDYLTRANSFERASE 1, MITOCHONDRIAL"/>
    <property type="match status" value="1"/>
</dbReference>
<feature type="domain" description="Poly A polymerase head" evidence="10">
    <location>
        <begin position="84"/>
        <end position="206"/>
    </location>
</feature>
<evidence type="ECO:0000256" key="7">
    <source>
        <dbReference type="ARBA" id="ARBA00022741"/>
    </source>
</evidence>
<dbReference type="AlphaFoldDB" id="A0A182RLE7"/>
<keyword evidence="8" id="KW-0460">Magnesium</keyword>
<evidence type="ECO:0000256" key="4">
    <source>
        <dbReference type="ARBA" id="ARBA00022694"/>
    </source>
</evidence>
<dbReference type="GO" id="GO:0016779">
    <property type="term" value="F:nucleotidyltransferase activity"/>
    <property type="evidence" value="ECO:0007669"/>
    <property type="project" value="UniProtKB-KW"/>
</dbReference>
<dbReference type="InterPro" id="IPR002646">
    <property type="entry name" value="PolA_pol_head_dom"/>
</dbReference>
<keyword evidence="5" id="KW-0548">Nucleotidyltransferase</keyword>
<keyword evidence="4" id="KW-0819">tRNA processing</keyword>
<proteinExistence type="inferred from homology"/>